<accession>A0A3S9MXR8</accession>
<evidence type="ECO:0000313" key="3">
    <source>
        <dbReference type="Proteomes" id="UP000279600"/>
    </source>
</evidence>
<dbReference type="OrthoDB" id="1148871at2"/>
<dbReference type="Gene3D" id="3.40.50.1010">
    <property type="entry name" value="5'-nuclease"/>
    <property type="match status" value="1"/>
</dbReference>
<dbReference type="InterPro" id="IPR002716">
    <property type="entry name" value="PIN_dom"/>
</dbReference>
<dbReference type="Proteomes" id="UP000279600">
    <property type="component" value="Chromosome"/>
</dbReference>
<dbReference type="InterPro" id="IPR029060">
    <property type="entry name" value="PIN-like_dom_sf"/>
</dbReference>
<dbReference type="KEGG" id="noj:EJ995_06990"/>
<protein>
    <submittedName>
        <fullName evidence="2">PIN domain-containing protein</fullName>
    </submittedName>
</protein>
<feature type="domain" description="PIN" evidence="1">
    <location>
        <begin position="3"/>
        <end position="118"/>
    </location>
</feature>
<dbReference type="AlphaFoldDB" id="A0A3S9MXR8"/>
<sequence>MKRLLVDTNIVIDLLAQREPFYKDAALLFSKADRQEVSLFISSLSFANTNYILSKSMAARDARSILRKFKIIVGVLSLDEKIIELALNDNNFKDFEDGLQYYTAVENQLDIIITRNKKDFKSTNLPIMNAGEYLASGKV</sequence>
<dbReference type="EMBL" id="CP034549">
    <property type="protein sequence ID" value="AZQ43990.1"/>
    <property type="molecule type" value="Genomic_DNA"/>
</dbReference>
<keyword evidence="3" id="KW-1185">Reference proteome</keyword>
<name>A0A3S9MXR8_9FLAO</name>
<reference evidence="2 3" key="1">
    <citation type="submission" date="2018-12" db="EMBL/GenBank/DDBJ databases">
        <title>Complete genome of Nonlabens sp. MJ115.</title>
        <authorList>
            <person name="Choi H.S."/>
            <person name="Jung J."/>
        </authorList>
    </citation>
    <scope>NUCLEOTIDE SEQUENCE [LARGE SCALE GENOMIC DNA]</scope>
    <source>
        <strain evidence="2 3">MJ115</strain>
    </source>
</reference>
<dbReference type="SUPFAM" id="SSF88723">
    <property type="entry name" value="PIN domain-like"/>
    <property type="match status" value="1"/>
</dbReference>
<proteinExistence type="predicted"/>
<evidence type="ECO:0000259" key="1">
    <source>
        <dbReference type="Pfam" id="PF13470"/>
    </source>
</evidence>
<dbReference type="RefSeq" id="WP_126446985.1">
    <property type="nucleotide sequence ID" value="NZ_CP034549.1"/>
</dbReference>
<organism evidence="2 3">
    <name type="scientific">Nonlabens ponticola</name>
    <dbReference type="NCBI Taxonomy" id="2496866"/>
    <lineage>
        <taxon>Bacteria</taxon>
        <taxon>Pseudomonadati</taxon>
        <taxon>Bacteroidota</taxon>
        <taxon>Flavobacteriia</taxon>
        <taxon>Flavobacteriales</taxon>
        <taxon>Flavobacteriaceae</taxon>
        <taxon>Nonlabens</taxon>
    </lineage>
</organism>
<dbReference type="Pfam" id="PF13470">
    <property type="entry name" value="PIN_3"/>
    <property type="match status" value="1"/>
</dbReference>
<gene>
    <name evidence="2" type="ORF">EJ995_06990</name>
</gene>
<evidence type="ECO:0000313" key="2">
    <source>
        <dbReference type="EMBL" id="AZQ43990.1"/>
    </source>
</evidence>